<feature type="chain" id="PRO_5007883545" evidence="2">
    <location>
        <begin position="18"/>
        <end position="453"/>
    </location>
</feature>
<feature type="region of interest" description="Disordered" evidence="1">
    <location>
        <begin position="422"/>
        <end position="453"/>
    </location>
</feature>
<feature type="signal peptide" evidence="2">
    <location>
        <begin position="1"/>
        <end position="17"/>
    </location>
</feature>
<dbReference type="Proteomes" id="UP000243498">
    <property type="component" value="Unassembled WGS sequence"/>
</dbReference>
<evidence type="ECO:0000256" key="1">
    <source>
        <dbReference type="SAM" id="MobiDB-lite"/>
    </source>
</evidence>
<dbReference type="OrthoDB" id="4927884at2759"/>
<dbReference type="AlphaFoldDB" id="A0A167A839"/>
<organism evidence="3 4">
    <name type="scientific">Metarhizium rileyi (strain RCEF 4871)</name>
    <name type="common">Nomuraea rileyi</name>
    <dbReference type="NCBI Taxonomy" id="1649241"/>
    <lineage>
        <taxon>Eukaryota</taxon>
        <taxon>Fungi</taxon>
        <taxon>Dikarya</taxon>
        <taxon>Ascomycota</taxon>
        <taxon>Pezizomycotina</taxon>
        <taxon>Sordariomycetes</taxon>
        <taxon>Hypocreomycetidae</taxon>
        <taxon>Hypocreales</taxon>
        <taxon>Clavicipitaceae</taxon>
        <taxon>Metarhizium</taxon>
    </lineage>
</organism>
<gene>
    <name evidence="3" type="ORF">NOR_06672</name>
</gene>
<evidence type="ECO:0000256" key="2">
    <source>
        <dbReference type="SAM" id="SignalP"/>
    </source>
</evidence>
<keyword evidence="2" id="KW-0732">Signal</keyword>
<reference evidence="3 4" key="1">
    <citation type="journal article" date="2016" name="Genome Biol. Evol.">
        <title>Divergent and convergent evolution of fungal pathogenicity.</title>
        <authorList>
            <person name="Shang Y."/>
            <person name="Xiao G."/>
            <person name="Zheng P."/>
            <person name="Cen K."/>
            <person name="Zhan S."/>
            <person name="Wang C."/>
        </authorList>
    </citation>
    <scope>NUCLEOTIDE SEQUENCE [LARGE SCALE GENOMIC DNA]</scope>
    <source>
        <strain evidence="3 4">RCEF 4871</strain>
    </source>
</reference>
<keyword evidence="4" id="KW-1185">Reference proteome</keyword>
<protein>
    <submittedName>
        <fullName evidence="3">Uncharacterized protein</fullName>
    </submittedName>
</protein>
<proteinExistence type="predicted"/>
<comment type="caution">
    <text evidence="3">The sequence shown here is derived from an EMBL/GenBank/DDBJ whole genome shotgun (WGS) entry which is preliminary data.</text>
</comment>
<accession>A0A167A839</accession>
<feature type="compositionally biased region" description="Low complexity" evidence="1">
    <location>
        <begin position="422"/>
        <end position="431"/>
    </location>
</feature>
<dbReference type="EMBL" id="AZHC01000025">
    <property type="protein sequence ID" value="OAA38644.1"/>
    <property type="molecule type" value="Genomic_DNA"/>
</dbReference>
<evidence type="ECO:0000313" key="4">
    <source>
        <dbReference type="Proteomes" id="UP000243498"/>
    </source>
</evidence>
<dbReference type="STRING" id="1081105.A0A167A839"/>
<evidence type="ECO:0000313" key="3">
    <source>
        <dbReference type="EMBL" id="OAA38644.1"/>
    </source>
</evidence>
<sequence length="453" mass="51353">MRAGLLLPLFFTAGAFCGSPVPSNLLPRDGAHGGSEYGREDDKAHHKQAIIDALVRGIRLDATTMSKKTEYSEPSCFREYFRCSRTVFREIVKFKDEQKVKIDIEVKDVTARRVRNSYREGTLSLTTVRSTADIKTTSWGWNVGVSVTGGFLSPAGGAVFGTLSGGYHESTTDTKQISLSNSLATPCQARFECWVETWTVQYTLTGPCERTNEIVCSDEIVWSSDEFVCYVYLEMEEERARVPQAFHRTVSGRIVAYPPSDEDCEQWRVKKSDACHRPADEICTVTSPLLGSDGEVWQMEIPFRKPILELWDKPTIIGYRAGYFLLRPNEFGYIGYSQFPESTHRYLDRDFRTHYYEAYPILEDAENYQHPPPRIVRVGKSCYLLATEEWFCPNRPGPDKYYIEKWGYFSKKNAQVPTEEAMAAARKAGASKAKHGNNKQHVADAPSVELPDQ</sequence>
<name>A0A167A839_METRR</name>